<name>A0A1Y6BLW9_9BACT</name>
<gene>
    <name evidence="1" type="ORF">SAMN06296036_106104</name>
</gene>
<evidence type="ECO:0000313" key="2">
    <source>
        <dbReference type="Proteomes" id="UP000192907"/>
    </source>
</evidence>
<sequence>MLNEIRFFFAAKLVAPDIAHLMDGVLWRKGVNLINSRGSDLGHFSSLKCSKNSPHRASIKALQLQWQCNKFVVTRFNIRKNETF</sequence>
<dbReference type="EMBL" id="FWZT01000006">
    <property type="protein sequence ID" value="SMF17234.1"/>
    <property type="molecule type" value="Genomic_DNA"/>
</dbReference>
<proteinExistence type="predicted"/>
<keyword evidence="2" id="KW-1185">Reference proteome</keyword>
<accession>A0A1Y6BLW9</accession>
<dbReference type="AlphaFoldDB" id="A0A1Y6BLW9"/>
<dbReference type="Proteomes" id="UP000192907">
    <property type="component" value="Unassembled WGS sequence"/>
</dbReference>
<evidence type="ECO:0000313" key="1">
    <source>
        <dbReference type="EMBL" id="SMF17234.1"/>
    </source>
</evidence>
<reference evidence="2" key="1">
    <citation type="submission" date="2017-04" db="EMBL/GenBank/DDBJ databases">
        <authorList>
            <person name="Varghese N."/>
            <person name="Submissions S."/>
        </authorList>
    </citation>
    <scope>NUCLEOTIDE SEQUENCE [LARGE SCALE GENOMIC DNA]</scope>
    <source>
        <strain evidence="2">RKEM611</strain>
    </source>
</reference>
<organism evidence="1 2">
    <name type="scientific">Pseudobacteriovorax antillogorgiicola</name>
    <dbReference type="NCBI Taxonomy" id="1513793"/>
    <lineage>
        <taxon>Bacteria</taxon>
        <taxon>Pseudomonadati</taxon>
        <taxon>Bdellovibrionota</taxon>
        <taxon>Oligoflexia</taxon>
        <taxon>Oligoflexales</taxon>
        <taxon>Pseudobacteriovoracaceae</taxon>
        <taxon>Pseudobacteriovorax</taxon>
    </lineage>
</organism>
<protein>
    <submittedName>
        <fullName evidence="1">Uncharacterized protein</fullName>
    </submittedName>
</protein>